<dbReference type="RefSeq" id="WP_053945856.1">
    <property type="nucleotide sequence ID" value="NZ_CP012622.1"/>
</dbReference>
<dbReference type="Proteomes" id="UP000063919">
    <property type="component" value="Chromosome"/>
</dbReference>
<gene>
    <name evidence="1" type="ORF">SCANT_v1c01720</name>
</gene>
<accession>A0A0M4KDY0</accession>
<evidence type="ECO:0008006" key="3">
    <source>
        <dbReference type="Google" id="ProtNLM"/>
    </source>
</evidence>
<organism evidence="1 2">
    <name type="scientific">Spiroplasma cantharicola</name>
    <dbReference type="NCBI Taxonomy" id="362837"/>
    <lineage>
        <taxon>Bacteria</taxon>
        <taxon>Bacillati</taxon>
        <taxon>Mycoplasmatota</taxon>
        <taxon>Mollicutes</taxon>
        <taxon>Entomoplasmatales</taxon>
        <taxon>Spiroplasmataceae</taxon>
        <taxon>Spiroplasma</taxon>
    </lineage>
</organism>
<dbReference type="OrthoDB" id="390260at2"/>
<reference evidence="1 2" key="1">
    <citation type="journal article" date="2015" name="Genome Announc.">
        <title>Complete Genome Sequence of Spiroplasma cantharicola CC-1T (DSM 21588), a Bacterium Isolated from Soldier Beetle (Cantharis carolinus).</title>
        <authorList>
            <person name="Lo W.S."/>
            <person name="Liu P.Y."/>
            <person name="Kuo C.H."/>
        </authorList>
    </citation>
    <scope>NUCLEOTIDE SEQUENCE [LARGE SCALE GENOMIC DNA]</scope>
    <source>
        <strain evidence="1 2">CC-1</strain>
    </source>
</reference>
<dbReference type="KEGG" id="scj:SCANT_v1c01720"/>
<keyword evidence="2" id="KW-1185">Reference proteome</keyword>
<sequence length="194" mass="22911">MKKNDKNKDLSENKPKKGFLKKIFKGKEEQKKVLNIVKNKKINNLYFYTDVNNILLILERGIRLLKDQKLKKDEEYIVWTYLENENSIGLEFDSSTRAHFWKWASESKVDIEKISVIGVDPHKLAKLTKNDWALDEVKNIVYIYETIPLEVIDFILIKDKANLKRIQTYVEANDIDIDVFFGETGNIDKKKERK</sequence>
<dbReference type="PATRIC" id="fig|362837.3.peg.173"/>
<proteinExistence type="predicted"/>
<dbReference type="EMBL" id="CP012622">
    <property type="protein sequence ID" value="ALD66082.1"/>
    <property type="molecule type" value="Genomic_DNA"/>
</dbReference>
<dbReference type="AlphaFoldDB" id="A0A0M4KDY0"/>
<evidence type="ECO:0000313" key="1">
    <source>
        <dbReference type="EMBL" id="ALD66082.1"/>
    </source>
</evidence>
<name>A0A0M4KDY0_9MOLU</name>
<dbReference type="STRING" id="362837.SCANT_v1c01720"/>
<protein>
    <recommendedName>
        <fullName evidence="3">Acetyltransferase</fullName>
    </recommendedName>
</protein>
<evidence type="ECO:0000313" key="2">
    <source>
        <dbReference type="Proteomes" id="UP000063919"/>
    </source>
</evidence>